<dbReference type="EMBL" id="LS991952">
    <property type="protein sequence ID" value="SYV95073.1"/>
    <property type="molecule type" value="Genomic_DNA"/>
</dbReference>
<evidence type="ECO:0000313" key="3">
    <source>
        <dbReference type="Proteomes" id="UP000260136"/>
    </source>
</evidence>
<keyword evidence="1" id="KW-1133">Transmembrane helix</keyword>
<dbReference type="Proteomes" id="UP000260136">
    <property type="component" value="Chromosome"/>
</dbReference>
<evidence type="ECO:0000313" key="2">
    <source>
        <dbReference type="EMBL" id="SYV95073.1"/>
    </source>
</evidence>
<organism evidence="2 3">
    <name type="scientific">Mycoplasmoides gallisepticum</name>
    <name type="common">Mycoplasma gallisepticum</name>
    <dbReference type="NCBI Taxonomy" id="2096"/>
    <lineage>
        <taxon>Bacteria</taxon>
        <taxon>Bacillati</taxon>
        <taxon>Mycoplasmatota</taxon>
        <taxon>Mycoplasmoidales</taxon>
        <taxon>Mycoplasmoidaceae</taxon>
        <taxon>Mycoplasmoides</taxon>
    </lineage>
</organism>
<protein>
    <submittedName>
        <fullName evidence="2">Uncharacterized protein</fullName>
    </submittedName>
</protein>
<sequence>MILFAGIVIFTKFATADGIAQITLQQLVGNSNSAPYEGYLSSVFSAAQLLGGVLMGVVGVKYFDKW</sequence>
<feature type="non-terminal residue" evidence="2">
    <location>
        <position position="66"/>
    </location>
</feature>
<reference evidence="3" key="1">
    <citation type="submission" date="2018-06" db="EMBL/GenBank/DDBJ databases">
        <authorList>
            <consortium name="Pathogen Informatics"/>
        </authorList>
    </citation>
    <scope>NUCLEOTIDE SEQUENCE [LARGE SCALE GENOMIC DNA]</scope>
    <source>
        <strain evidence="3">NCTC10115</strain>
    </source>
</reference>
<feature type="transmembrane region" description="Helical" evidence="1">
    <location>
        <begin position="40"/>
        <end position="63"/>
    </location>
</feature>
<keyword evidence="1" id="KW-0472">Membrane</keyword>
<gene>
    <name evidence="2" type="ORF">NCTC10115_01220</name>
</gene>
<accession>A0A3B0Q2T3</accession>
<evidence type="ECO:0000256" key="1">
    <source>
        <dbReference type="SAM" id="Phobius"/>
    </source>
</evidence>
<name>A0A3B0Q2T3_MYCGL</name>
<keyword evidence="1" id="KW-0812">Transmembrane</keyword>
<dbReference type="AlphaFoldDB" id="A0A3B0Q2T3"/>
<proteinExistence type="predicted"/>